<accession>A0ABQ8U253</accession>
<feature type="region of interest" description="Disordered" evidence="1">
    <location>
        <begin position="1"/>
        <end position="74"/>
    </location>
</feature>
<feature type="compositionally biased region" description="Low complexity" evidence="1">
    <location>
        <begin position="1"/>
        <end position="14"/>
    </location>
</feature>
<sequence length="125" mass="13099">MFATADPPALLPTPGWRFPAHFPSMQPGPRPGDRVPLPQQPRRLPTSSGGDRESGRGMRHGPVTSSRSLPPPATVTVNDIVRTIAVGPRSADGAALPAGEDARPQYSTAPTAGIIFHVPCPHTQG</sequence>
<evidence type="ECO:0000256" key="1">
    <source>
        <dbReference type="SAM" id="MobiDB-lite"/>
    </source>
</evidence>
<evidence type="ECO:0000313" key="2">
    <source>
        <dbReference type="EMBL" id="KAJ4453309.1"/>
    </source>
</evidence>
<dbReference type="EMBL" id="JAPMOS010000282">
    <property type="protein sequence ID" value="KAJ4453309.1"/>
    <property type="molecule type" value="Genomic_DNA"/>
</dbReference>
<reference evidence="2" key="1">
    <citation type="journal article" date="2022" name="bioRxiv">
        <title>Genomics of Preaxostyla Flagellates Illuminates Evolutionary Transitions and the Path Towards Mitochondrial Loss.</title>
        <authorList>
            <person name="Novak L.V.F."/>
            <person name="Treitli S.C."/>
            <person name="Pyrih J."/>
            <person name="Halakuc P."/>
            <person name="Pipaliya S.V."/>
            <person name="Vacek V."/>
            <person name="Brzon O."/>
            <person name="Soukal P."/>
            <person name="Eme L."/>
            <person name="Dacks J.B."/>
            <person name="Karnkowska A."/>
            <person name="Elias M."/>
            <person name="Hampl V."/>
        </authorList>
    </citation>
    <scope>NUCLEOTIDE SEQUENCE</scope>
    <source>
        <strain evidence="2">RCP-MX</strain>
    </source>
</reference>
<proteinExistence type="predicted"/>
<keyword evidence="3" id="KW-1185">Reference proteome</keyword>
<name>A0ABQ8U253_9EUKA</name>
<evidence type="ECO:0000313" key="3">
    <source>
        <dbReference type="Proteomes" id="UP001141327"/>
    </source>
</evidence>
<gene>
    <name evidence="2" type="ORF">PAPYR_12251</name>
</gene>
<organism evidence="2 3">
    <name type="scientific">Paratrimastix pyriformis</name>
    <dbReference type="NCBI Taxonomy" id="342808"/>
    <lineage>
        <taxon>Eukaryota</taxon>
        <taxon>Metamonada</taxon>
        <taxon>Preaxostyla</taxon>
        <taxon>Paratrimastigidae</taxon>
        <taxon>Paratrimastix</taxon>
    </lineage>
</organism>
<protein>
    <submittedName>
        <fullName evidence="2">Uncharacterized protein</fullName>
    </submittedName>
</protein>
<dbReference type="Proteomes" id="UP001141327">
    <property type="component" value="Unassembled WGS sequence"/>
</dbReference>
<comment type="caution">
    <text evidence="2">The sequence shown here is derived from an EMBL/GenBank/DDBJ whole genome shotgun (WGS) entry which is preliminary data.</text>
</comment>
<feature type="compositionally biased region" description="Low complexity" evidence="1">
    <location>
        <begin position="36"/>
        <end position="45"/>
    </location>
</feature>